<proteinExistence type="predicted"/>
<accession>A0A3B5AH20</accession>
<sequence length="194" mass="21163">MKRKTQGHSLLSSNHFYDGVILSSLPNTINYQLRGLHQISASLLTVYGFQNNLAPTSASVLTTNGTNINANLGGKTRYGVQKNVSNGGTIISTGVSTTARSQTDDSYKQGYKFILSEKENVPAKRDTELLILAKDSGKQFTSSSSSLSGDSIKKEKLISSYTETMPLKSETGNSYCEQTLKTQHRMSPIIEINE</sequence>
<name>A0A3B5AH20_9TELE</name>
<dbReference type="GeneTree" id="ENSGT00940000177016"/>
<organism evidence="1">
    <name type="scientific">Stegastes partitus</name>
    <name type="common">bicolor damselfish</name>
    <dbReference type="NCBI Taxonomy" id="144197"/>
    <lineage>
        <taxon>Eukaryota</taxon>
        <taxon>Metazoa</taxon>
        <taxon>Chordata</taxon>
        <taxon>Craniata</taxon>
        <taxon>Vertebrata</taxon>
        <taxon>Euteleostomi</taxon>
        <taxon>Actinopterygii</taxon>
        <taxon>Neopterygii</taxon>
        <taxon>Teleostei</taxon>
        <taxon>Neoteleostei</taxon>
        <taxon>Acanthomorphata</taxon>
        <taxon>Ovalentaria</taxon>
        <taxon>Pomacentridae</taxon>
        <taxon>Stegastes</taxon>
    </lineage>
</organism>
<reference evidence="1" key="1">
    <citation type="submission" date="2023-09" db="UniProtKB">
        <authorList>
            <consortium name="Ensembl"/>
        </authorList>
    </citation>
    <scope>IDENTIFICATION</scope>
</reference>
<evidence type="ECO:0000313" key="1">
    <source>
        <dbReference type="Ensembl" id="ENSSPAP00000020085.1"/>
    </source>
</evidence>
<dbReference type="Ensembl" id="ENSSPAT00000020388.1">
    <property type="protein sequence ID" value="ENSSPAP00000020085.1"/>
    <property type="gene ID" value="ENSSPAG00000015121.1"/>
</dbReference>
<dbReference type="AlphaFoldDB" id="A0A3B5AH20"/>
<protein>
    <submittedName>
        <fullName evidence="1">Uncharacterized protein</fullName>
    </submittedName>
</protein>